<dbReference type="GO" id="GO:0032790">
    <property type="term" value="P:ribosome disassembly"/>
    <property type="evidence" value="ECO:0007669"/>
    <property type="project" value="TreeGrafter"/>
</dbReference>
<comment type="caution">
    <text evidence="5">The sequence shown here is derived from an EMBL/GenBank/DDBJ whole genome shotgun (WGS) entry which is preliminary data.</text>
</comment>
<dbReference type="Gene3D" id="3.40.50.300">
    <property type="entry name" value="P-loop containing nucleotide triphosphate hydrolases"/>
    <property type="match status" value="1"/>
</dbReference>
<name>X1R0C0_9ZZZZ</name>
<sequence>CGSALRGKGVRPLLDAIIAYLPSPLDIPPVLFESIHFSEPVLSMAIESKTKADQDKLDDALAKLAEEDPTFKFYNNQETGQVLISGMGELHLEVMAERILRRYDNLPINGSETTLKAKLARGASSLA</sequence>
<keyword evidence="2" id="KW-0648">Protein biosynthesis</keyword>
<dbReference type="InterPro" id="IPR035647">
    <property type="entry name" value="EFG_III/V"/>
</dbReference>
<dbReference type="GO" id="GO:0006412">
    <property type="term" value="P:translation"/>
    <property type="evidence" value="ECO:0007669"/>
    <property type="project" value="UniProtKB-KW"/>
</dbReference>
<dbReference type="SUPFAM" id="SSF54980">
    <property type="entry name" value="EF-G C-terminal domain-like"/>
    <property type="match status" value="1"/>
</dbReference>
<dbReference type="Pfam" id="PF14492">
    <property type="entry name" value="EFG_III"/>
    <property type="match status" value="1"/>
</dbReference>
<evidence type="ECO:0000256" key="2">
    <source>
        <dbReference type="ARBA" id="ARBA00022917"/>
    </source>
</evidence>
<gene>
    <name evidence="5" type="ORF">S06H3_58679</name>
</gene>
<dbReference type="EMBL" id="BARV01038019">
    <property type="protein sequence ID" value="GAI56550.1"/>
    <property type="molecule type" value="Genomic_DNA"/>
</dbReference>
<dbReference type="InterPro" id="IPR027417">
    <property type="entry name" value="P-loop_NTPase"/>
</dbReference>
<dbReference type="GO" id="GO:0005525">
    <property type="term" value="F:GTP binding"/>
    <property type="evidence" value="ECO:0007669"/>
    <property type="project" value="UniProtKB-KW"/>
</dbReference>
<accession>X1R0C0</accession>
<feature type="domain" description="Elongation Factor G" evidence="4">
    <location>
        <begin position="37"/>
        <end position="104"/>
    </location>
</feature>
<dbReference type="InterPro" id="IPR009022">
    <property type="entry name" value="EFG_III"/>
</dbReference>
<organism evidence="5">
    <name type="scientific">marine sediment metagenome</name>
    <dbReference type="NCBI Taxonomy" id="412755"/>
    <lineage>
        <taxon>unclassified sequences</taxon>
        <taxon>metagenomes</taxon>
        <taxon>ecological metagenomes</taxon>
    </lineage>
</organism>
<proteinExistence type="predicted"/>
<dbReference type="PANTHER" id="PTHR43261:SF1">
    <property type="entry name" value="RIBOSOME-RELEASING FACTOR 2, MITOCHONDRIAL"/>
    <property type="match status" value="1"/>
</dbReference>
<protein>
    <recommendedName>
        <fullName evidence="4">Elongation Factor G domain-containing protein</fullName>
    </recommendedName>
</protein>
<dbReference type="PANTHER" id="PTHR43261">
    <property type="entry name" value="TRANSLATION ELONGATION FACTOR G-RELATED"/>
    <property type="match status" value="1"/>
</dbReference>
<dbReference type="Gene3D" id="3.30.70.870">
    <property type="entry name" value="Elongation Factor G (Translational Gtpase), domain 3"/>
    <property type="match status" value="1"/>
</dbReference>
<evidence type="ECO:0000256" key="1">
    <source>
        <dbReference type="ARBA" id="ARBA00022741"/>
    </source>
</evidence>
<feature type="non-terminal residue" evidence="5">
    <location>
        <position position="1"/>
    </location>
</feature>
<dbReference type="InterPro" id="IPR041095">
    <property type="entry name" value="EFG_II"/>
</dbReference>
<evidence type="ECO:0000256" key="3">
    <source>
        <dbReference type="ARBA" id="ARBA00023134"/>
    </source>
</evidence>
<evidence type="ECO:0000313" key="5">
    <source>
        <dbReference type="EMBL" id="GAI56550.1"/>
    </source>
</evidence>
<reference evidence="5" key="1">
    <citation type="journal article" date="2014" name="Front. Microbiol.">
        <title>High frequency of phylogenetically diverse reductive dehalogenase-homologous genes in deep subseafloor sedimentary metagenomes.</title>
        <authorList>
            <person name="Kawai M."/>
            <person name="Futagami T."/>
            <person name="Toyoda A."/>
            <person name="Takaki Y."/>
            <person name="Nishi S."/>
            <person name="Hori S."/>
            <person name="Arai W."/>
            <person name="Tsubouchi T."/>
            <person name="Morono Y."/>
            <person name="Uchiyama I."/>
            <person name="Ito T."/>
            <person name="Fujiyama A."/>
            <person name="Inagaki F."/>
            <person name="Takami H."/>
        </authorList>
    </citation>
    <scope>NUCLEOTIDE SEQUENCE</scope>
    <source>
        <strain evidence="5">Expedition CK06-06</strain>
    </source>
</reference>
<dbReference type="CDD" id="cd16262">
    <property type="entry name" value="EFG_III"/>
    <property type="match status" value="1"/>
</dbReference>
<dbReference type="FunFam" id="3.30.70.870:FF:000002">
    <property type="entry name" value="Translation elongation factor 2"/>
    <property type="match status" value="1"/>
</dbReference>
<keyword evidence="1" id="KW-0547">Nucleotide-binding</keyword>
<dbReference type="AlphaFoldDB" id="X1R0C0"/>
<evidence type="ECO:0000259" key="4">
    <source>
        <dbReference type="Pfam" id="PF14492"/>
    </source>
</evidence>
<keyword evidence="3" id="KW-0342">GTP-binding</keyword>